<dbReference type="RefSeq" id="WP_159430713.1">
    <property type="nucleotide sequence ID" value="NZ_FOCW01000001.1"/>
</dbReference>
<comment type="similarity">
    <text evidence="1">Belongs to the CutA family.</text>
</comment>
<dbReference type="InterPro" id="IPR004323">
    <property type="entry name" value="Ion_tolerance_CutA"/>
</dbReference>
<dbReference type="SUPFAM" id="SSF54913">
    <property type="entry name" value="GlnB-like"/>
    <property type="match status" value="1"/>
</dbReference>
<reference evidence="2 3" key="1">
    <citation type="submission" date="2016-10" db="EMBL/GenBank/DDBJ databases">
        <authorList>
            <person name="de Groot N.N."/>
        </authorList>
    </citation>
    <scope>NUCLEOTIDE SEQUENCE [LARGE SCALE GENOMIC DNA]</scope>
    <source>
        <strain evidence="2 3">DSM 15123</strain>
    </source>
</reference>
<dbReference type="AlphaFoldDB" id="A0A1H8F1B6"/>
<dbReference type="Proteomes" id="UP000199531">
    <property type="component" value="Unassembled WGS sequence"/>
</dbReference>
<sequence length="133" mass="14414">MSPVTRLPCPDAAIPDSSSAVAVITTIDDRELARTMAHAVVEQGLAACVQISAIESVYRWEGAVGEGQEWRLSCKTRRELVEPLKQAIRTLHSYTVPELHVQPLFAVDADYAQWLLDETAGTRPAGGNANATN</sequence>
<dbReference type="STRING" id="1121117.SAMN02745977_00869"/>
<proteinExistence type="inferred from homology"/>
<dbReference type="GO" id="GO:0010038">
    <property type="term" value="P:response to metal ion"/>
    <property type="evidence" value="ECO:0007669"/>
    <property type="project" value="InterPro"/>
</dbReference>
<name>A0A1H8F1B6_9BURK</name>
<dbReference type="EMBL" id="FOCW01000001">
    <property type="protein sequence ID" value="SEN24778.1"/>
    <property type="molecule type" value="Genomic_DNA"/>
</dbReference>
<keyword evidence="3" id="KW-1185">Reference proteome</keyword>
<dbReference type="OrthoDB" id="37622at2"/>
<dbReference type="PANTHER" id="PTHR23419">
    <property type="entry name" value="DIVALENT CATION TOLERANCE CUTA-RELATED"/>
    <property type="match status" value="1"/>
</dbReference>
<evidence type="ECO:0000256" key="1">
    <source>
        <dbReference type="ARBA" id="ARBA00010169"/>
    </source>
</evidence>
<dbReference type="InterPro" id="IPR015867">
    <property type="entry name" value="N-reg_PII/ATP_PRibTrfase_C"/>
</dbReference>
<evidence type="ECO:0000313" key="3">
    <source>
        <dbReference type="Proteomes" id="UP000199531"/>
    </source>
</evidence>
<protein>
    <submittedName>
        <fullName evidence="2">Divalent cation tolerance protein</fullName>
    </submittedName>
</protein>
<dbReference type="Gene3D" id="3.30.70.120">
    <property type="match status" value="1"/>
</dbReference>
<gene>
    <name evidence="2" type="ORF">SAMN02745977_00869</name>
</gene>
<dbReference type="Pfam" id="PF03091">
    <property type="entry name" value="CutA1"/>
    <property type="match status" value="1"/>
</dbReference>
<dbReference type="InterPro" id="IPR011322">
    <property type="entry name" value="N-reg_PII-like_a/b"/>
</dbReference>
<dbReference type="GO" id="GO:0005507">
    <property type="term" value="F:copper ion binding"/>
    <property type="evidence" value="ECO:0007669"/>
    <property type="project" value="TreeGrafter"/>
</dbReference>
<evidence type="ECO:0000313" key="2">
    <source>
        <dbReference type="EMBL" id="SEN24778.1"/>
    </source>
</evidence>
<organism evidence="2 3">
    <name type="scientific">Brachymonas denitrificans DSM 15123</name>
    <dbReference type="NCBI Taxonomy" id="1121117"/>
    <lineage>
        <taxon>Bacteria</taxon>
        <taxon>Pseudomonadati</taxon>
        <taxon>Pseudomonadota</taxon>
        <taxon>Betaproteobacteria</taxon>
        <taxon>Burkholderiales</taxon>
        <taxon>Comamonadaceae</taxon>
        <taxon>Brachymonas</taxon>
    </lineage>
</organism>
<dbReference type="PANTHER" id="PTHR23419:SF8">
    <property type="entry name" value="FI09726P"/>
    <property type="match status" value="1"/>
</dbReference>
<accession>A0A1H8F1B6</accession>